<dbReference type="SMART" id="SM00530">
    <property type="entry name" value="HTH_XRE"/>
    <property type="match status" value="1"/>
</dbReference>
<name>A0A7W6JQ25_9SPHN</name>
<feature type="domain" description="HTH cro/C1-type" evidence="1">
    <location>
        <begin position="2"/>
        <end position="50"/>
    </location>
</feature>
<dbReference type="Proteomes" id="UP000557392">
    <property type="component" value="Unassembled WGS sequence"/>
</dbReference>
<evidence type="ECO:0000313" key="3">
    <source>
        <dbReference type="Proteomes" id="UP000557392"/>
    </source>
</evidence>
<dbReference type="AlphaFoldDB" id="A0A7W6JQ25"/>
<gene>
    <name evidence="2" type="ORF">GGR46_001021</name>
</gene>
<protein>
    <submittedName>
        <fullName evidence="2">Transcriptional regulator with XRE-family HTH domain</fullName>
    </submittedName>
</protein>
<dbReference type="Pfam" id="PF01381">
    <property type="entry name" value="HTH_3"/>
    <property type="match status" value="1"/>
</dbReference>
<accession>A0A7W6JQ25</accession>
<dbReference type="CDD" id="cd00093">
    <property type="entry name" value="HTH_XRE"/>
    <property type="match status" value="1"/>
</dbReference>
<sequence length="69" mass="7862">MRKGYSQEQFAQAANIDRARYGRLERGEINFTLHTLLAVAAHLEITPSELLNEVTAEDCEPWQDDTDPD</sequence>
<keyword evidence="3" id="KW-1185">Reference proteome</keyword>
<evidence type="ECO:0000313" key="2">
    <source>
        <dbReference type="EMBL" id="MBB4097488.1"/>
    </source>
</evidence>
<reference evidence="2 3" key="1">
    <citation type="submission" date="2020-08" db="EMBL/GenBank/DDBJ databases">
        <title>Genomic Encyclopedia of Type Strains, Phase IV (KMG-IV): sequencing the most valuable type-strain genomes for metagenomic binning, comparative biology and taxonomic classification.</title>
        <authorList>
            <person name="Goeker M."/>
        </authorList>
    </citation>
    <scope>NUCLEOTIDE SEQUENCE [LARGE SCALE GENOMIC DNA]</scope>
    <source>
        <strain evidence="2 3">DSM 101806</strain>
    </source>
</reference>
<organism evidence="2 3">
    <name type="scientific">Sphingomonas kyeonggiensis</name>
    <dbReference type="NCBI Taxonomy" id="1268553"/>
    <lineage>
        <taxon>Bacteria</taxon>
        <taxon>Pseudomonadati</taxon>
        <taxon>Pseudomonadota</taxon>
        <taxon>Alphaproteobacteria</taxon>
        <taxon>Sphingomonadales</taxon>
        <taxon>Sphingomonadaceae</taxon>
        <taxon>Sphingomonas</taxon>
    </lineage>
</organism>
<evidence type="ECO:0000259" key="1">
    <source>
        <dbReference type="PROSITE" id="PS50943"/>
    </source>
</evidence>
<dbReference type="Gene3D" id="1.10.260.40">
    <property type="entry name" value="lambda repressor-like DNA-binding domains"/>
    <property type="match status" value="1"/>
</dbReference>
<dbReference type="SUPFAM" id="SSF47413">
    <property type="entry name" value="lambda repressor-like DNA-binding domains"/>
    <property type="match status" value="1"/>
</dbReference>
<dbReference type="EMBL" id="JACIEH010000001">
    <property type="protein sequence ID" value="MBB4097488.1"/>
    <property type="molecule type" value="Genomic_DNA"/>
</dbReference>
<dbReference type="InterPro" id="IPR001387">
    <property type="entry name" value="Cro/C1-type_HTH"/>
</dbReference>
<proteinExistence type="predicted"/>
<dbReference type="GO" id="GO:0003677">
    <property type="term" value="F:DNA binding"/>
    <property type="evidence" value="ECO:0007669"/>
    <property type="project" value="InterPro"/>
</dbReference>
<dbReference type="InterPro" id="IPR010982">
    <property type="entry name" value="Lambda_DNA-bd_dom_sf"/>
</dbReference>
<comment type="caution">
    <text evidence="2">The sequence shown here is derived from an EMBL/GenBank/DDBJ whole genome shotgun (WGS) entry which is preliminary data.</text>
</comment>
<dbReference type="PROSITE" id="PS50943">
    <property type="entry name" value="HTH_CROC1"/>
    <property type="match status" value="1"/>
</dbReference>